<proteinExistence type="predicted"/>
<organism evidence="2 3">
    <name type="scientific">Sphenostylis stenocarpa</name>
    <dbReference type="NCBI Taxonomy" id="92480"/>
    <lineage>
        <taxon>Eukaryota</taxon>
        <taxon>Viridiplantae</taxon>
        <taxon>Streptophyta</taxon>
        <taxon>Embryophyta</taxon>
        <taxon>Tracheophyta</taxon>
        <taxon>Spermatophyta</taxon>
        <taxon>Magnoliopsida</taxon>
        <taxon>eudicotyledons</taxon>
        <taxon>Gunneridae</taxon>
        <taxon>Pentapetalae</taxon>
        <taxon>rosids</taxon>
        <taxon>fabids</taxon>
        <taxon>Fabales</taxon>
        <taxon>Fabaceae</taxon>
        <taxon>Papilionoideae</taxon>
        <taxon>50 kb inversion clade</taxon>
        <taxon>NPAAA clade</taxon>
        <taxon>indigoferoid/millettioid clade</taxon>
        <taxon>Phaseoleae</taxon>
        <taxon>Sphenostylis</taxon>
    </lineage>
</organism>
<evidence type="ECO:0000313" key="3">
    <source>
        <dbReference type="Proteomes" id="UP001189624"/>
    </source>
</evidence>
<dbReference type="Proteomes" id="UP001189624">
    <property type="component" value="Chromosome 9"/>
</dbReference>
<name>A0AA86THP4_9FABA</name>
<gene>
    <name evidence="2" type="ORF">AYBTSS11_LOCUS26476</name>
</gene>
<evidence type="ECO:0000313" key="2">
    <source>
        <dbReference type="EMBL" id="CAJ1974399.1"/>
    </source>
</evidence>
<reference evidence="2" key="1">
    <citation type="submission" date="2023-10" db="EMBL/GenBank/DDBJ databases">
        <authorList>
            <person name="Domelevo Entfellner J.-B."/>
        </authorList>
    </citation>
    <scope>NUCLEOTIDE SEQUENCE</scope>
</reference>
<dbReference type="Gramene" id="rna-AYBTSS11_LOCUS26476">
    <property type="protein sequence ID" value="CAJ1974399.1"/>
    <property type="gene ID" value="gene-AYBTSS11_LOCUS26476"/>
</dbReference>
<protein>
    <submittedName>
        <fullName evidence="2">Uncharacterized protein</fullName>
    </submittedName>
</protein>
<keyword evidence="3" id="KW-1185">Reference proteome</keyword>
<sequence length="58" mass="6351">MPPLARLLGEPPFPSSSHSVEPQVTKVPMRSAMVLAKLIHGGNDEEVDRMGLRSGQWL</sequence>
<evidence type="ECO:0000256" key="1">
    <source>
        <dbReference type="SAM" id="MobiDB-lite"/>
    </source>
</evidence>
<feature type="region of interest" description="Disordered" evidence="1">
    <location>
        <begin position="1"/>
        <end position="24"/>
    </location>
</feature>
<dbReference type="EMBL" id="OY731406">
    <property type="protein sequence ID" value="CAJ1974399.1"/>
    <property type="molecule type" value="Genomic_DNA"/>
</dbReference>
<dbReference type="AlphaFoldDB" id="A0AA86THP4"/>
<accession>A0AA86THP4</accession>